<dbReference type="SUPFAM" id="SSF52091">
    <property type="entry name" value="SpoIIaa-like"/>
    <property type="match status" value="1"/>
</dbReference>
<dbReference type="PANTHER" id="PTHR33495:SF2">
    <property type="entry name" value="ANTI-SIGMA FACTOR ANTAGONIST TM_1081-RELATED"/>
    <property type="match status" value="1"/>
</dbReference>
<dbReference type="Gene3D" id="3.30.750.24">
    <property type="entry name" value="STAS domain"/>
    <property type="match status" value="1"/>
</dbReference>
<dbReference type="InterPro" id="IPR036513">
    <property type="entry name" value="STAS_dom_sf"/>
</dbReference>
<dbReference type="InterPro" id="IPR002645">
    <property type="entry name" value="STAS_dom"/>
</dbReference>
<dbReference type="PANTHER" id="PTHR33495">
    <property type="entry name" value="ANTI-SIGMA FACTOR ANTAGONIST TM_1081-RELATED-RELATED"/>
    <property type="match status" value="1"/>
</dbReference>
<evidence type="ECO:0000256" key="1">
    <source>
        <dbReference type="ARBA" id="ARBA00009013"/>
    </source>
</evidence>
<comment type="similarity">
    <text evidence="1 2">Belongs to the anti-sigma-factor antagonist family.</text>
</comment>
<evidence type="ECO:0000313" key="5">
    <source>
        <dbReference type="Proteomes" id="UP000002533"/>
    </source>
</evidence>
<dbReference type="STRING" id="240292.Ava_3722"/>
<dbReference type="HOGENOM" id="CLU_115403_6_1_3"/>
<protein>
    <recommendedName>
        <fullName evidence="2">Anti-sigma factor antagonist</fullName>
    </recommendedName>
</protein>
<dbReference type="PROSITE" id="PS50801">
    <property type="entry name" value="STAS"/>
    <property type="match status" value="1"/>
</dbReference>
<dbReference type="InterPro" id="IPR003658">
    <property type="entry name" value="Anti-sigma_ant"/>
</dbReference>
<dbReference type="eggNOG" id="COG1366">
    <property type="taxonomic scope" value="Bacteria"/>
</dbReference>
<sequence>MLLYNIGKFSTSFYSKLVKNTMNQQVQVIKLSGIINTANSQELREEITHLLNSGTKIVLVDCQDVIFMDSSALGALVLAFKTLRAAGTKLFLCSINEQVRILFELTGMDKVFEIFNNQDEFNQIILANS</sequence>
<dbReference type="Proteomes" id="UP000002533">
    <property type="component" value="Chromosome"/>
</dbReference>
<proteinExistence type="inferred from homology"/>
<evidence type="ECO:0000259" key="3">
    <source>
        <dbReference type="PROSITE" id="PS50801"/>
    </source>
</evidence>
<name>Q3M6Q9_TRIV2</name>
<dbReference type="KEGG" id="ava:Ava_3722"/>
<evidence type="ECO:0000313" key="4">
    <source>
        <dbReference type="EMBL" id="ABA23327.1"/>
    </source>
</evidence>
<reference evidence="5" key="1">
    <citation type="journal article" date="2014" name="Stand. Genomic Sci.">
        <title>Complete genome sequence of Anabaena variabilis ATCC 29413.</title>
        <authorList>
            <person name="Thiel T."/>
            <person name="Pratte B.S."/>
            <person name="Zhong J."/>
            <person name="Goodwin L."/>
            <person name="Copeland A."/>
            <person name="Lucas S."/>
            <person name="Han C."/>
            <person name="Pitluck S."/>
            <person name="Land M.L."/>
            <person name="Kyrpides N.C."/>
            <person name="Woyke T."/>
        </authorList>
    </citation>
    <scope>NUCLEOTIDE SEQUENCE [LARGE SCALE GENOMIC DNA]</scope>
    <source>
        <strain evidence="5">ATCC 29413 / PCC 7937</strain>
    </source>
</reference>
<feature type="domain" description="STAS" evidence="3">
    <location>
        <begin position="26"/>
        <end position="129"/>
    </location>
</feature>
<dbReference type="GO" id="GO:0043856">
    <property type="term" value="F:anti-sigma factor antagonist activity"/>
    <property type="evidence" value="ECO:0007669"/>
    <property type="project" value="InterPro"/>
</dbReference>
<dbReference type="NCBIfam" id="TIGR00377">
    <property type="entry name" value="ant_ant_sig"/>
    <property type="match status" value="1"/>
</dbReference>
<evidence type="ECO:0000256" key="2">
    <source>
        <dbReference type="RuleBase" id="RU003749"/>
    </source>
</evidence>
<organism evidence="4 5">
    <name type="scientific">Trichormus variabilis (strain ATCC 29413 / PCC 7937)</name>
    <name type="common">Anabaena variabilis</name>
    <dbReference type="NCBI Taxonomy" id="240292"/>
    <lineage>
        <taxon>Bacteria</taxon>
        <taxon>Bacillati</taxon>
        <taxon>Cyanobacteriota</taxon>
        <taxon>Cyanophyceae</taxon>
        <taxon>Nostocales</taxon>
        <taxon>Nostocaceae</taxon>
        <taxon>Trichormus</taxon>
    </lineage>
</organism>
<dbReference type="CDD" id="cd07043">
    <property type="entry name" value="STAS_anti-anti-sigma_factors"/>
    <property type="match status" value="1"/>
</dbReference>
<accession>Q3M6Q9</accession>
<dbReference type="Pfam" id="PF01740">
    <property type="entry name" value="STAS"/>
    <property type="match status" value="1"/>
</dbReference>
<dbReference type="EMBL" id="CP000117">
    <property type="protein sequence ID" value="ABA23327.1"/>
    <property type="molecule type" value="Genomic_DNA"/>
</dbReference>
<dbReference type="AlphaFoldDB" id="Q3M6Q9"/>
<gene>
    <name evidence="4" type="ordered locus">Ava_3722</name>
</gene>